<dbReference type="RefSeq" id="WP_244708232.1">
    <property type="nucleotide sequence ID" value="NZ_CP095073.1"/>
</dbReference>
<keyword evidence="2" id="KW-1185">Reference proteome</keyword>
<dbReference type="Proteomes" id="UP000831787">
    <property type="component" value="Chromosome"/>
</dbReference>
<dbReference type="InterPro" id="IPR038765">
    <property type="entry name" value="Papain-like_cys_pep_sf"/>
</dbReference>
<dbReference type="SUPFAM" id="SSF54001">
    <property type="entry name" value="Cysteine proteinases"/>
    <property type="match status" value="1"/>
</dbReference>
<dbReference type="EMBL" id="CP095073">
    <property type="protein sequence ID" value="UOQ42872.1"/>
    <property type="molecule type" value="Genomic_DNA"/>
</dbReference>
<protein>
    <recommendedName>
        <fullName evidence="3">Permuted papain-like amidase enzyme, YaeF/YiiX, C92 family</fullName>
    </recommendedName>
</protein>
<evidence type="ECO:0000313" key="2">
    <source>
        <dbReference type="Proteomes" id="UP000831787"/>
    </source>
</evidence>
<organism evidence="1 2">
    <name type="scientific">Halobacillus salinarum</name>
    <dbReference type="NCBI Taxonomy" id="2932257"/>
    <lineage>
        <taxon>Bacteria</taxon>
        <taxon>Bacillati</taxon>
        <taxon>Bacillota</taxon>
        <taxon>Bacilli</taxon>
        <taxon>Bacillales</taxon>
        <taxon>Bacillaceae</taxon>
        <taxon>Halobacillus</taxon>
    </lineage>
</organism>
<evidence type="ECO:0000313" key="1">
    <source>
        <dbReference type="EMBL" id="UOQ42872.1"/>
    </source>
</evidence>
<proteinExistence type="predicted"/>
<reference evidence="1 2" key="1">
    <citation type="submission" date="2022-04" db="EMBL/GenBank/DDBJ databases">
        <title>Halobacillus sp. isolated from saltern.</title>
        <authorList>
            <person name="Won M."/>
            <person name="Lee C.-M."/>
            <person name="Woen H.-Y."/>
            <person name="Kwon S.-W."/>
        </authorList>
    </citation>
    <scope>NUCLEOTIDE SEQUENCE [LARGE SCALE GENOMIC DNA]</scope>
    <source>
        <strain evidence="1 2">SSBR10-3</strain>
    </source>
</reference>
<sequence length="185" mass="20729">MKKNTVYTLCAGLAAVLLSLCLRPKKTVSPGAEPHPELYPSTRIRIEPGDLLFSPIGKRESKYVGHVGMVGSDKRVVHSIPSGLIKDEVPDYFKKFRSITIFSPNNSEKAIEACTQLEILFGQHTNAVYRLFTSLNDNYHEQYCSKLVWLSYYNGAGINLGSFSGKVRAVHPALLKDRRFLVKKL</sequence>
<name>A0ABY4EHC5_9BACI</name>
<evidence type="ECO:0008006" key="3">
    <source>
        <dbReference type="Google" id="ProtNLM"/>
    </source>
</evidence>
<gene>
    <name evidence="1" type="ORF">MUN89_12965</name>
</gene>
<accession>A0ABY4EHC5</accession>
<dbReference type="Gene3D" id="3.90.1720.10">
    <property type="entry name" value="endopeptidase domain like (from Nostoc punctiforme)"/>
    <property type="match status" value="1"/>
</dbReference>